<dbReference type="Pfam" id="PF13399">
    <property type="entry name" value="LytR_C"/>
    <property type="match status" value="1"/>
</dbReference>
<dbReference type="InterPro" id="IPR050922">
    <property type="entry name" value="LytR/CpsA/Psr_CW_biosynth"/>
</dbReference>
<feature type="compositionally biased region" description="Low complexity" evidence="2">
    <location>
        <begin position="39"/>
        <end position="52"/>
    </location>
</feature>
<gene>
    <name evidence="6" type="ORF">G5C51_15960</name>
</gene>
<dbReference type="PANTHER" id="PTHR33392:SF6">
    <property type="entry name" value="POLYISOPRENYL-TEICHOIC ACID--PEPTIDOGLYCAN TEICHOIC ACID TRANSFERASE TAGU"/>
    <property type="match status" value="1"/>
</dbReference>
<feature type="compositionally biased region" description="Basic and acidic residues" evidence="2">
    <location>
        <begin position="1"/>
        <end position="11"/>
    </location>
</feature>
<dbReference type="Gene3D" id="3.30.70.2390">
    <property type="match status" value="1"/>
</dbReference>
<dbReference type="EMBL" id="JAAKZV010000060">
    <property type="protein sequence ID" value="NGN65386.1"/>
    <property type="molecule type" value="Genomic_DNA"/>
</dbReference>
<dbReference type="AlphaFoldDB" id="A0A6G4U102"/>
<keyword evidence="3" id="KW-0812">Transmembrane</keyword>
<name>A0A6G4U102_9ACTN</name>
<sequence>MDARGRGRAGDVDPADQWVFNPDTGSYELRQHAPRPPRQRQSPEPYAESYAPPADPYAPPAEPRLPGQRRRPVEDPGARPSRRKPKPPKTRKQKALLWGGGTMAFLLLGGCVGAYVLYEQLNGNINTYDIGEENAATTDGPVNILILGTDARTGKGNEGYGDAGSVGHADTTLLLHVAEDRKSATALSIPRDMIVDIPNCTSRKDGEEKSIPATPNQRFNTSLGQSGRDPSCTIDTTEKLTGLNISHFMMADFNAVKELSSAVGGVEVCTTKPINDPKSHLKLPKGKSVVEGEDALAFVRTRHSVGFGSDLSRIELQQQFLGSLVRKMKSGGTLTNPKKLYDLSQVATKALTVDTGIGSVKKLMQLANDLKQVPQKNIEFATVPVVDNPDDPATVVLDKTKAEPLFKMLQADRPLNGGAKGKKEAKKVKKAPAAEVRVDVYNGSGVTGQAQNVLTWLQTDKGVPLSTNAGDAGTQNQAKTTLTYAPNQADQAATLADMMGLPKSAMKQTKTDAGAREAMKLSLGKDFTGVGTPIEAPDKAPEGVQHVNADDKNICAK</sequence>
<feature type="region of interest" description="Disordered" evidence="2">
    <location>
        <begin position="201"/>
        <end position="231"/>
    </location>
</feature>
<comment type="similarity">
    <text evidence="1">Belongs to the LytR/CpsA/Psr (LCP) family.</text>
</comment>
<feature type="transmembrane region" description="Helical" evidence="3">
    <location>
        <begin position="95"/>
        <end position="118"/>
    </location>
</feature>
<evidence type="ECO:0000256" key="3">
    <source>
        <dbReference type="SAM" id="Phobius"/>
    </source>
</evidence>
<protein>
    <submittedName>
        <fullName evidence="6">LCP family protein</fullName>
    </submittedName>
</protein>
<keyword evidence="3" id="KW-0472">Membrane</keyword>
<evidence type="ECO:0000313" key="7">
    <source>
        <dbReference type="Proteomes" id="UP000481583"/>
    </source>
</evidence>
<organism evidence="6 7">
    <name type="scientific">Streptomyces coryli</name>
    <dbReference type="NCBI Taxonomy" id="1128680"/>
    <lineage>
        <taxon>Bacteria</taxon>
        <taxon>Bacillati</taxon>
        <taxon>Actinomycetota</taxon>
        <taxon>Actinomycetes</taxon>
        <taxon>Kitasatosporales</taxon>
        <taxon>Streptomycetaceae</taxon>
        <taxon>Streptomyces</taxon>
    </lineage>
</organism>
<feature type="compositionally biased region" description="Basic residues" evidence="2">
    <location>
        <begin position="80"/>
        <end position="94"/>
    </location>
</feature>
<comment type="caution">
    <text evidence="6">The sequence shown here is derived from an EMBL/GenBank/DDBJ whole genome shotgun (WGS) entry which is preliminary data.</text>
</comment>
<dbReference type="RefSeq" id="WP_165237757.1">
    <property type="nucleotide sequence ID" value="NZ_JAAKZV010000060.1"/>
</dbReference>
<evidence type="ECO:0000259" key="4">
    <source>
        <dbReference type="Pfam" id="PF03816"/>
    </source>
</evidence>
<feature type="domain" description="Cell envelope-related transcriptional attenuator" evidence="4">
    <location>
        <begin position="168"/>
        <end position="330"/>
    </location>
</feature>
<dbReference type="Proteomes" id="UP000481583">
    <property type="component" value="Unassembled WGS sequence"/>
</dbReference>
<feature type="domain" description="LytR/CpsA/Psr regulator C-terminal" evidence="5">
    <location>
        <begin position="435"/>
        <end position="527"/>
    </location>
</feature>
<dbReference type="Gene3D" id="3.40.630.190">
    <property type="entry name" value="LCP protein"/>
    <property type="match status" value="1"/>
</dbReference>
<evidence type="ECO:0000256" key="2">
    <source>
        <dbReference type="SAM" id="MobiDB-lite"/>
    </source>
</evidence>
<dbReference type="Pfam" id="PF03816">
    <property type="entry name" value="LytR_cpsA_psr"/>
    <property type="match status" value="1"/>
</dbReference>
<proteinExistence type="inferred from homology"/>
<dbReference type="PANTHER" id="PTHR33392">
    <property type="entry name" value="POLYISOPRENYL-TEICHOIC ACID--PEPTIDOGLYCAN TEICHOIC ACID TRANSFERASE TAGU"/>
    <property type="match status" value="1"/>
</dbReference>
<feature type="compositionally biased region" description="Polar residues" evidence="2">
    <location>
        <begin position="213"/>
        <end position="225"/>
    </location>
</feature>
<dbReference type="NCBIfam" id="TIGR00350">
    <property type="entry name" value="lytR_cpsA_psr"/>
    <property type="match status" value="1"/>
</dbReference>
<evidence type="ECO:0000313" key="6">
    <source>
        <dbReference type="EMBL" id="NGN65386.1"/>
    </source>
</evidence>
<dbReference type="InterPro" id="IPR027381">
    <property type="entry name" value="LytR/CpsA/Psr_C"/>
</dbReference>
<feature type="region of interest" description="Disordered" evidence="2">
    <location>
        <begin position="1"/>
        <end position="95"/>
    </location>
</feature>
<dbReference type="InterPro" id="IPR004474">
    <property type="entry name" value="LytR_CpsA_psr"/>
</dbReference>
<keyword evidence="3" id="KW-1133">Transmembrane helix</keyword>
<evidence type="ECO:0000256" key="1">
    <source>
        <dbReference type="ARBA" id="ARBA00006068"/>
    </source>
</evidence>
<accession>A0A6G4U102</accession>
<reference evidence="6 7" key="1">
    <citation type="submission" date="2020-02" db="EMBL/GenBank/DDBJ databases">
        <title>Whole-genome analyses of novel actinobacteria.</title>
        <authorList>
            <person name="Sahin N."/>
        </authorList>
    </citation>
    <scope>NUCLEOTIDE SEQUENCE [LARGE SCALE GENOMIC DNA]</scope>
    <source>
        <strain evidence="6 7">A7024</strain>
    </source>
</reference>
<evidence type="ECO:0000259" key="5">
    <source>
        <dbReference type="Pfam" id="PF13399"/>
    </source>
</evidence>
<keyword evidence="7" id="KW-1185">Reference proteome</keyword>
<feature type="compositionally biased region" description="Pro residues" evidence="2">
    <location>
        <begin position="53"/>
        <end position="63"/>
    </location>
</feature>